<comment type="caution">
    <text evidence="4">The sequence shown here is derived from an EMBL/GenBank/DDBJ whole genome shotgun (WGS) entry which is preliminary data.</text>
</comment>
<evidence type="ECO:0000256" key="2">
    <source>
        <dbReference type="PROSITE-ProRule" id="PRU00169"/>
    </source>
</evidence>
<proteinExistence type="predicted"/>
<dbReference type="SUPFAM" id="SSF52172">
    <property type="entry name" value="CheY-like"/>
    <property type="match status" value="1"/>
</dbReference>
<dbReference type="SMART" id="SM00448">
    <property type="entry name" value="REC"/>
    <property type="match status" value="1"/>
</dbReference>
<dbReference type="GO" id="GO:0000160">
    <property type="term" value="P:phosphorelay signal transduction system"/>
    <property type="evidence" value="ECO:0007669"/>
    <property type="project" value="InterPro"/>
</dbReference>
<dbReference type="PANTHER" id="PTHR44591">
    <property type="entry name" value="STRESS RESPONSE REGULATOR PROTEIN 1"/>
    <property type="match status" value="1"/>
</dbReference>
<dbReference type="RefSeq" id="WP_372358761.1">
    <property type="nucleotide sequence ID" value="NZ_CP011256.1"/>
</dbReference>
<evidence type="ECO:0000313" key="4">
    <source>
        <dbReference type="EMBL" id="MBB5671386.1"/>
    </source>
</evidence>
<dbReference type="InterPro" id="IPR001789">
    <property type="entry name" value="Sig_transdc_resp-reg_receiver"/>
</dbReference>
<dbReference type="EMBL" id="JACIIQ010000012">
    <property type="protein sequence ID" value="MBB5671386.1"/>
    <property type="molecule type" value="Genomic_DNA"/>
</dbReference>
<evidence type="ECO:0000259" key="3">
    <source>
        <dbReference type="PROSITE" id="PS50110"/>
    </source>
</evidence>
<reference evidence="4" key="1">
    <citation type="submission" date="2020-08" db="EMBL/GenBank/DDBJ databases">
        <title>Studying the diversity of plant-associated saprophytic bacteria and their role in host health and plant-pathogen interactions.</title>
        <authorList>
            <person name="Potnis N."/>
        </authorList>
    </citation>
    <scope>NUCLEOTIDE SEQUENCE</scope>
    <source>
        <strain evidence="4">F21</strain>
    </source>
</reference>
<feature type="domain" description="Response regulatory" evidence="3">
    <location>
        <begin position="16"/>
        <end position="128"/>
    </location>
</feature>
<dbReference type="Pfam" id="PF00072">
    <property type="entry name" value="Response_reg"/>
    <property type="match status" value="1"/>
</dbReference>
<gene>
    <name evidence="4" type="ORF">FHR65_002961</name>
</gene>
<dbReference type="PROSITE" id="PS50110">
    <property type="entry name" value="RESPONSE_REGULATORY"/>
    <property type="match status" value="1"/>
</dbReference>
<accession>A0AB73GZP2</accession>
<dbReference type="AlphaFoldDB" id="A0AB73GZP2"/>
<dbReference type="Proteomes" id="UP000528595">
    <property type="component" value="Unassembled WGS sequence"/>
</dbReference>
<dbReference type="InterPro" id="IPR011006">
    <property type="entry name" value="CheY-like_superfamily"/>
</dbReference>
<keyword evidence="1 2" id="KW-0597">Phosphoprotein</keyword>
<name>A0AB73GZP2_9XANT</name>
<organism evidence="4">
    <name type="scientific">Xanthomonas arboricola</name>
    <dbReference type="NCBI Taxonomy" id="56448"/>
    <lineage>
        <taxon>Bacteria</taxon>
        <taxon>Pseudomonadati</taxon>
        <taxon>Pseudomonadota</taxon>
        <taxon>Gammaproteobacteria</taxon>
        <taxon>Lysobacterales</taxon>
        <taxon>Lysobacteraceae</taxon>
        <taxon>Xanthomonas</taxon>
    </lineage>
</organism>
<evidence type="ECO:0000256" key="1">
    <source>
        <dbReference type="ARBA" id="ARBA00022553"/>
    </source>
</evidence>
<dbReference type="InterPro" id="IPR050595">
    <property type="entry name" value="Bact_response_regulator"/>
</dbReference>
<sequence>MHPQKTCFMGSTNEKLILVVEDDADTLELATLLLTESGYAVVTATDAQGALEHIDKHPAIALVFTDLQMPGLLDGYGLISYLRADGNNLPAILTSGLGHSPNGLPSRTTFLSKPYTRRSLVQNIEAFVGH</sequence>
<dbReference type="GeneID" id="67406981"/>
<protein>
    <submittedName>
        <fullName evidence="4">Two-component system chemotaxis response regulator CheY</fullName>
    </submittedName>
</protein>
<dbReference type="Gene3D" id="3.40.50.2300">
    <property type="match status" value="1"/>
</dbReference>
<dbReference type="PANTHER" id="PTHR44591:SF18">
    <property type="entry name" value="REGULATORY PROTEIN"/>
    <property type="match status" value="1"/>
</dbReference>
<feature type="modified residue" description="4-aspartylphosphate" evidence="2">
    <location>
        <position position="66"/>
    </location>
</feature>